<evidence type="ECO:0000256" key="9">
    <source>
        <dbReference type="ARBA" id="ARBA00022741"/>
    </source>
</evidence>
<keyword evidence="7" id="KW-0808">Transferase</keyword>
<sequence length="712" mass="80037">MKWILISENLRKAFHSLAGFSPGPLVTPLWLQQSSGEAMSLRHLASRVLSQTSRFLKTLRNHHTVTRKLSVIGESAQSLPASQILKSSHVSSYWQWTAKARAAFIRSVQQHGSDGLVAGLKKKMLQHLMVGDTIPFMTLVGISMASAGSGGVVIGGQDEDSYNQLEEMSAVCRLIREAVYKLDWVYDKSFWEENLEALHSRGSVSTRDFIFGPYITKGSEAAVYSAAWKTPDTGKSKEDKERSVRKKRREEDDRKYPLAIKFRFNLEAESNAFAIYHAMQLEMLPALSIQGNFDTIPTFCRKKITPLPCHPNIVATTCAFADRFPNLPGNLEHYPDVLPSRIHPQGSGRNMTLFLVMKRYDMSLEKYLELHPPESMRTQVLILAQILEGVLHLNWHRVAHRDLKTNNILVGLEEGVEYPHVVITDFGCALSGNLEVQYPGPDAIAGNLALMAPEILSGISGANERYRRTMLNYSKSDMWTVGAISYEIFGVSNPFYSTLMSETYCEEELPSPPEHVPLLLREVIFSLLARNPSARLNAATAATVIQLFLWAPQSWLDPHQEDSIPKPEDITNWLLALTAKLIYEARHISSPSSGSQHPTQLEFQLISTFLSRVTPRDLDRALSFIQDAQQHQMPMLQRIVDENISPLDCGNLDSLVFALLRLQQLKLTKHDDIMLNLSGGGILCCAVRPSVHCRYQICEVAAFQQTLRKELR</sequence>
<evidence type="ECO:0000256" key="18">
    <source>
        <dbReference type="ARBA" id="ARBA00048679"/>
    </source>
</evidence>
<dbReference type="EMBL" id="CAJPEV010000309">
    <property type="protein sequence ID" value="CAG0883787.1"/>
    <property type="molecule type" value="Genomic_DNA"/>
</dbReference>
<evidence type="ECO:0000256" key="1">
    <source>
        <dbReference type="ARBA" id="ARBA00001946"/>
    </source>
</evidence>
<keyword evidence="6" id="KW-0723">Serine/threonine-protein kinase</keyword>
<comment type="catalytic activity">
    <reaction evidence="17">
        <text>L-threonyl-[protein] + ATP = O-phospho-L-threonyl-[protein] + ADP + H(+)</text>
        <dbReference type="Rhea" id="RHEA:46608"/>
        <dbReference type="Rhea" id="RHEA-COMP:11060"/>
        <dbReference type="Rhea" id="RHEA-COMP:11605"/>
        <dbReference type="ChEBI" id="CHEBI:15378"/>
        <dbReference type="ChEBI" id="CHEBI:30013"/>
        <dbReference type="ChEBI" id="CHEBI:30616"/>
        <dbReference type="ChEBI" id="CHEBI:61977"/>
        <dbReference type="ChEBI" id="CHEBI:456216"/>
        <dbReference type="EC" id="2.7.11.1"/>
    </reaction>
</comment>
<comment type="cofactor">
    <cofactor evidence="1">
        <name>Mg(2+)</name>
        <dbReference type="ChEBI" id="CHEBI:18420"/>
    </cofactor>
</comment>
<keyword evidence="8" id="KW-0479">Metal-binding</keyword>
<dbReference type="GO" id="GO:0005524">
    <property type="term" value="F:ATP binding"/>
    <property type="evidence" value="ECO:0007669"/>
    <property type="project" value="UniProtKB-KW"/>
</dbReference>
<dbReference type="Pfam" id="PF00069">
    <property type="entry name" value="Pkinase"/>
    <property type="match status" value="1"/>
</dbReference>
<evidence type="ECO:0000256" key="6">
    <source>
        <dbReference type="ARBA" id="ARBA00022527"/>
    </source>
</evidence>
<keyword evidence="10" id="KW-0418">Kinase</keyword>
<dbReference type="Gene3D" id="1.10.510.10">
    <property type="entry name" value="Transferase(Phosphotransferase) domain 1"/>
    <property type="match status" value="1"/>
</dbReference>
<evidence type="ECO:0000256" key="8">
    <source>
        <dbReference type="ARBA" id="ARBA00022723"/>
    </source>
</evidence>
<keyword evidence="21" id="KW-1185">Reference proteome</keyword>
<gene>
    <name evidence="20" type="ORF">DSTB1V02_LOCUS2676</name>
</gene>
<keyword evidence="12" id="KW-0999">Mitochondrion inner membrane</keyword>
<keyword evidence="9" id="KW-0547">Nucleotide-binding</keyword>
<dbReference type="GO" id="GO:0046872">
    <property type="term" value="F:metal ion binding"/>
    <property type="evidence" value="ECO:0007669"/>
    <property type="project" value="UniProtKB-KW"/>
</dbReference>
<evidence type="ECO:0000256" key="15">
    <source>
        <dbReference type="ARBA" id="ARBA00022946"/>
    </source>
</evidence>
<evidence type="ECO:0000256" key="14">
    <source>
        <dbReference type="ARBA" id="ARBA00022842"/>
    </source>
</evidence>
<evidence type="ECO:0000256" key="2">
    <source>
        <dbReference type="ARBA" id="ARBA00004434"/>
    </source>
</evidence>
<keyword evidence="12" id="KW-0472">Membrane</keyword>
<evidence type="ECO:0000256" key="3">
    <source>
        <dbReference type="ARBA" id="ARBA00004514"/>
    </source>
</evidence>
<dbReference type="PROSITE" id="PS50011">
    <property type="entry name" value="PROTEIN_KINASE_DOM"/>
    <property type="match status" value="1"/>
</dbReference>
<evidence type="ECO:0000313" key="21">
    <source>
        <dbReference type="Proteomes" id="UP000677054"/>
    </source>
</evidence>
<evidence type="ECO:0000313" key="20">
    <source>
        <dbReference type="EMBL" id="CAD7242724.1"/>
    </source>
</evidence>
<dbReference type="InterPro" id="IPR051511">
    <property type="entry name" value="MitoQC_Scaffold_Kinases"/>
</dbReference>
<evidence type="ECO:0000256" key="12">
    <source>
        <dbReference type="ARBA" id="ARBA00022792"/>
    </source>
</evidence>
<evidence type="ECO:0000256" key="7">
    <source>
        <dbReference type="ARBA" id="ARBA00022679"/>
    </source>
</evidence>
<keyword evidence="16" id="KW-0496">Mitochondrion</keyword>
<dbReference type="GO" id="GO:0005829">
    <property type="term" value="C:cytosol"/>
    <property type="evidence" value="ECO:0007669"/>
    <property type="project" value="UniProtKB-SubCell"/>
</dbReference>
<reference evidence="20" key="1">
    <citation type="submission" date="2020-11" db="EMBL/GenBank/DDBJ databases">
        <authorList>
            <person name="Tran Van P."/>
        </authorList>
    </citation>
    <scope>NUCLEOTIDE SEQUENCE</scope>
</reference>
<dbReference type="PROSITE" id="PS00108">
    <property type="entry name" value="PROTEIN_KINASE_ST"/>
    <property type="match status" value="1"/>
</dbReference>
<dbReference type="InterPro" id="IPR011009">
    <property type="entry name" value="Kinase-like_dom_sf"/>
</dbReference>
<dbReference type="PANTHER" id="PTHR22972:SF7">
    <property type="entry name" value="SERINE_THREONINE-PROTEIN KINASE PINK1, MITOCHONDRIAL"/>
    <property type="match status" value="1"/>
</dbReference>
<dbReference type="GO" id="GO:0042981">
    <property type="term" value="P:regulation of apoptotic process"/>
    <property type="evidence" value="ECO:0007669"/>
    <property type="project" value="TreeGrafter"/>
</dbReference>
<dbReference type="SUPFAM" id="SSF56112">
    <property type="entry name" value="Protein kinase-like (PK-like)"/>
    <property type="match status" value="1"/>
</dbReference>
<feature type="domain" description="Protein kinase" evidence="19">
    <location>
        <begin position="209"/>
        <end position="549"/>
    </location>
</feature>
<dbReference type="PANTHER" id="PTHR22972">
    <property type="entry name" value="SERINE/THREONINE PROTEIN KINASE"/>
    <property type="match status" value="1"/>
</dbReference>
<keyword evidence="13" id="KW-0067">ATP-binding</keyword>
<dbReference type="GO" id="GO:0004674">
    <property type="term" value="F:protein serine/threonine kinase activity"/>
    <property type="evidence" value="ECO:0007669"/>
    <property type="project" value="UniProtKB-KW"/>
</dbReference>
<evidence type="ECO:0000256" key="11">
    <source>
        <dbReference type="ARBA" id="ARBA00022787"/>
    </source>
</evidence>
<evidence type="ECO:0000256" key="17">
    <source>
        <dbReference type="ARBA" id="ARBA00047899"/>
    </source>
</evidence>
<dbReference type="GO" id="GO:0000422">
    <property type="term" value="P:autophagy of mitochondrion"/>
    <property type="evidence" value="ECO:0007669"/>
    <property type="project" value="TreeGrafter"/>
</dbReference>
<dbReference type="Proteomes" id="UP000677054">
    <property type="component" value="Unassembled WGS sequence"/>
</dbReference>
<dbReference type="OrthoDB" id="1405469at2759"/>
<organism evidence="20">
    <name type="scientific">Darwinula stevensoni</name>
    <dbReference type="NCBI Taxonomy" id="69355"/>
    <lineage>
        <taxon>Eukaryota</taxon>
        <taxon>Metazoa</taxon>
        <taxon>Ecdysozoa</taxon>
        <taxon>Arthropoda</taxon>
        <taxon>Crustacea</taxon>
        <taxon>Oligostraca</taxon>
        <taxon>Ostracoda</taxon>
        <taxon>Podocopa</taxon>
        <taxon>Podocopida</taxon>
        <taxon>Darwinulocopina</taxon>
        <taxon>Darwinuloidea</taxon>
        <taxon>Darwinulidae</taxon>
        <taxon>Darwinula</taxon>
    </lineage>
</organism>
<proteinExistence type="predicted"/>
<dbReference type="InterPro" id="IPR000719">
    <property type="entry name" value="Prot_kinase_dom"/>
</dbReference>
<dbReference type="EMBL" id="LR899826">
    <property type="protein sequence ID" value="CAD7242724.1"/>
    <property type="molecule type" value="Genomic_DNA"/>
</dbReference>
<dbReference type="GO" id="GO:0090141">
    <property type="term" value="P:positive regulation of mitochondrial fission"/>
    <property type="evidence" value="ECO:0007669"/>
    <property type="project" value="TreeGrafter"/>
</dbReference>
<evidence type="ECO:0000256" key="4">
    <source>
        <dbReference type="ARBA" id="ARBA00004572"/>
    </source>
</evidence>
<evidence type="ECO:0000256" key="13">
    <source>
        <dbReference type="ARBA" id="ARBA00022840"/>
    </source>
</evidence>
<protein>
    <recommendedName>
        <fullName evidence="5">non-specific serine/threonine protein kinase</fullName>
        <ecNumber evidence="5">2.7.11.1</ecNumber>
    </recommendedName>
</protein>
<dbReference type="EC" id="2.7.11.1" evidence="5"/>
<keyword evidence="11" id="KW-1000">Mitochondrion outer membrane</keyword>
<comment type="subcellular location">
    <subcellularLocation>
        <location evidence="3">Cytoplasm</location>
        <location evidence="3">Cytosol</location>
    </subcellularLocation>
    <subcellularLocation>
        <location evidence="2">Mitochondrion inner membrane</location>
        <topology evidence="2">Single-pass membrane protein</topology>
    </subcellularLocation>
    <subcellularLocation>
        <location evidence="4">Mitochondrion outer membrane</location>
        <topology evidence="4">Single-pass membrane protein</topology>
    </subcellularLocation>
</comment>
<accession>A0A7R8X2T8</accession>
<keyword evidence="15" id="KW-0809">Transit peptide</keyword>
<evidence type="ECO:0000256" key="5">
    <source>
        <dbReference type="ARBA" id="ARBA00012513"/>
    </source>
</evidence>
<dbReference type="InterPro" id="IPR008271">
    <property type="entry name" value="Ser/Thr_kinase_AS"/>
</dbReference>
<dbReference type="SMART" id="SM00220">
    <property type="entry name" value="S_TKc"/>
    <property type="match status" value="1"/>
</dbReference>
<evidence type="ECO:0000256" key="10">
    <source>
        <dbReference type="ARBA" id="ARBA00022777"/>
    </source>
</evidence>
<keyword evidence="14" id="KW-0460">Magnesium</keyword>
<evidence type="ECO:0000259" key="19">
    <source>
        <dbReference type="PROSITE" id="PS50011"/>
    </source>
</evidence>
<name>A0A7R8X2T8_9CRUS</name>
<comment type="catalytic activity">
    <reaction evidence="18">
        <text>L-seryl-[protein] + ATP = O-phospho-L-seryl-[protein] + ADP + H(+)</text>
        <dbReference type="Rhea" id="RHEA:17989"/>
        <dbReference type="Rhea" id="RHEA-COMP:9863"/>
        <dbReference type="Rhea" id="RHEA-COMP:11604"/>
        <dbReference type="ChEBI" id="CHEBI:15378"/>
        <dbReference type="ChEBI" id="CHEBI:29999"/>
        <dbReference type="ChEBI" id="CHEBI:30616"/>
        <dbReference type="ChEBI" id="CHEBI:83421"/>
        <dbReference type="ChEBI" id="CHEBI:456216"/>
        <dbReference type="EC" id="2.7.11.1"/>
    </reaction>
</comment>
<dbReference type="GO" id="GO:0005743">
    <property type="term" value="C:mitochondrial inner membrane"/>
    <property type="evidence" value="ECO:0007669"/>
    <property type="project" value="UniProtKB-SubCell"/>
</dbReference>
<dbReference type="GO" id="GO:0005741">
    <property type="term" value="C:mitochondrial outer membrane"/>
    <property type="evidence" value="ECO:0007669"/>
    <property type="project" value="UniProtKB-SubCell"/>
</dbReference>
<evidence type="ECO:0000256" key="16">
    <source>
        <dbReference type="ARBA" id="ARBA00023128"/>
    </source>
</evidence>
<dbReference type="AlphaFoldDB" id="A0A7R8X2T8"/>